<evidence type="ECO:0000256" key="1">
    <source>
        <dbReference type="ARBA" id="ARBA00001947"/>
    </source>
</evidence>
<dbReference type="GO" id="GO:0046872">
    <property type="term" value="F:metal ion binding"/>
    <property type="evidence" value="ECO:0007669"/>
    <property type="project" value="UniProtKB-KW"/>
</dbReference>
<dbReference type="CDD" id="cd06262">
    <property type="entry name" value="metallo-hydrolase-like_MBL-fold"/>
    <property type="match status" value="1"/>
</dbReference>
<keyword evidence="7" id="KW-1185">Reference proteome</keyword>
<evidence type="ECO:0000313" key="6">
    <source>
        <dbReference type="EMBL" id="SHE65123.1"/>
    </source>
</evidence>
<name>A0A1M4V8B7_9ACTN</name>
<dbReference type="Pfam" id="PF00753">
    <property type="entry name" value="Lactamase_B"/>
    <property type="match status" value="1"/>
</dbReference>
<keyword evidence="2" id="KW-0479">Metal-binding</keyword>
<evidence type="ECO:0000256" key="2">
    <source>
        <dbReference type="ARBA" id="ARBA00022723"/>
    </source>
</evidence>
<dbReference type="SMART" id="SM00849">
    <property type="entry name" value="Lactamase_B"/>
    <property type="match status" value="1"/>
</dbReference>
<dbReference type="AlphaFoldDB" id="A0A1M4V8B7"/>
<dbReference type="RefSeq" id="WP_072790014.1">
    <property type="nucleotide sequence ID" value="NZ_FQUL01000014.1"/>
</dbReference>
<evidence type="ECO:0000259" key="5">
    <source>
        <dbReference type="SMART" id="SM00849"/>
    </source>
</evidence>
<evidence type="ECO:0000313" key="7">
    <source>
        <dbReference type="Proteomes" id="UP000184295"/>
    </source>
</evidence>
<dbReference type="STRING" id="1121881.SAMN02745225_01232"/>
<dbReference type="PANTHER" id="PTHR46233:SF3">
    <property type="entry name" value="HYDROXYACYLGLUTATHIONE HYDROLASE GLOC"/>
    <property type="match status" value="1"/>
</dbReference>
<proteinExistence type="predicted"/>
<dbReference type="Gene3D" id="3.60.15.10">
    <property type="entry name" value="Ribonuclease Z/Hydroxyacylglutathione hydrolase-like"/>
    <property type="match status" value="1"/>
</dbReference>
<protein>
    <submittedName>
        <fullName evidence="6">Glyoxylase, beta-lactamase superfamily II</fullName>
    </submittedName>
</protein>
<gene>
    <name evidence="6" type="ORF">SAMN02745225_01232</name>
</gene>
<keyword evidence="4" id="KW-0862">Zinc</keyword>
<dbReference type="PANTHER" id="PTHR46233">
    <property type="entry name" value="HYDROXYACYLGLUTATHIONE HYDROLASE GLOC"/>
    <property type="match status" value="1"/>
</dbReference>
<sequence>MDAEIRFDDVSIYRVVVGPIANNVFIVQCNQTGESILIDAANEHERLLELSKTLGVIRVLETHGHWDHIGAVEAVRDAGIDVSVSIEDASRLPSYDQTIEDGQVITFGRQALRVIHTPGHTEGSLCFELIEHDILFTGDTLFPGGPGATKFEGGDFNKIIDSIENRIFRSFQPKTLLLPGHGDFTTVGNESPHLDEWVARGW</sequence>
<dbReference type="Proteomes" id="UP000184295">
    <property type="component" value="Unassembled WGS sequence"/>
</dbReference>
<feature type="domain" description="Metallo-beta-lactamase" evidence="5">
    <location>
        <begin position="21"/>
        <end position="181"/>
    </location>
</feature>
<dbReference type="InterPro" id="IPR036866">
    <property type="entry name" value="RibonucZ/Hydroxyglut_hydro"/>
</dbReference>
<dbReference type="GO" id="GO:0016787">
    <property type="term" value="F:hydrolase activity"/>
    <property type="evidence" value="ECO:0007669"/>
    <property type="project" value="UniProtKB-KW"/>
</dbReference>
<accession>A0A1M4V8B7</accession>
<dbReference type="InterPro" id="IPR051453">
    <property type="entry name" value="MBL_Glyoxalase_II"/>
</dbReference>
<dbReference type="OrthoDB" id="2971563at2"/>
<dbReference type="SUPFAM" id="SSF56281">
    <property type="entry name" value="Metallo-hydrolase/oxidoreductase"/>
    <property type="match status" value="1"/>
</dbReference>
<keyword evidence="3" id="KW-0378">Hydrolase</keyword>
<dbReference type="EMBL" id="FQUL01000014">
    <property type="protein sequence ID" value="SHE65123.1"/>
    <property type="molecule type" value="Genomic_DNA"/>
</dbReference>
<reference evidence="7" key="1">
    <citation type="submission" date="2016-11" db="EMBL/GenBank/DDBJ databases">
        <authorList>
            <person name="Varghese N."/>
            <person name="Submissions S."/>
        </authorList>
    </citation>
    <scope>NUCLEOTIDE SEQUENCE [LARGE SCALE GENOMIC DNA]</scope>
    <source>
        <strain evidence="7">DSM 19514</strain>
    </source>
</reference>
<dbReference type="InterPro" id="IPR001279">
    <property type="entry name" value="Metallo-B-lactamas"/>
</dbReference>
<evidence type="ECO:0000256" key="3">
    <source>
        <dbReference type="ARBA" id="ARBA00022801"/>
    </source>
</evidence>
<organism evidence="6 7">
    <name type="scientific">Ferrithrix thermotolerans DSM 19514</name>
    <dbReference type="NCBI Taxonomy" id="1121881"/>
    <lineage>
        <taxon>Bacteria</taxon>
        <taxon>Bacillati</taxon>
        <taxon>Actinomycetota</taxon>
        <taxon>Acidimicrobiia</taxon>
        <taxon>Acidimicrobiales</taxon>
        <taxon>Acidimicrobiaceae</taxon>
        <taxon>Ferrithrix</taxon>
    </lineage>
</organism>
<evidence type="ECO:0000256" key="4">
    <source>
        <dbReference type="ARBA" id="ARBA00022833"/>
    </source>
</evidence>
<comment type="cofactor">
    <cofactor evidence="1">
        <name>Zn(2+)</name>
        <dbReference type="ChEBI" id="CHEBI:29105"/>
    </cofactor>
</comment>